<keyword evidence="6 12" id="KW-0418">Kinase</keyword>
<dbReference type="SMART" id="SM00304">
    <property type="entry name" value="HAMP"/>
    <property type="match status" value="1"/>
</dbReference>
<dbReference type="PANTHER" id="PTHR43065">
    <property type="entry name" value="SENSOR HISTIDINE KINASE"/>
    <property type="match status" value="1"/>
</dbReference>
<dbReference type="PROSITE" id="PS50113">
    <property type="entry name" value="PAC"/>
    <property type="match status" value="1"/>
</dbReference>
<dbReference type="SUPFAM" id="SSF55874">
    <property type="entry name" value="ATPase domain of HSP90 chaperone/DNA topoisomerase II/histidine kinase"/>
    <property type="match status" value="1"/>
</dbReference>
<evidence type="ECO:0000259" key="11">
    <source>
        <dbReference type="PROSITE" id="PS50885"/>
    </source>
</evidence>
<dbReference type="KEGG" id="dat:HRM2_47310"/>
<keyword evidence="7" id="KW-0812">Transmembrane</keyword>
<dbReference type="PROSITE" id="PS50885">
    <property type="entry name" value="HAMP"/>
    <property type="match status" value="1"/>
</dbReference>
<dbReference type="Pfam" id="PF00672">
    <property type="entry name" value="HAMP"/>
    <property type="match status" value="1"/>
</dbReference>
<evidence type="ECO:0000313" key="12">
    <source>
        <dbReference type="EMBL" id="ACN17780.1"/>
    </source>
</evidence>
<dbReference type="HOGENOM" id="CLU_349426_0_0_7"/>
<evidence type="ECO:0000256" key="5">
    <source>
        <dbReference type="ARBA" id="ARBA00022679"/>
    </source>
</evidence>
<dbReference type="Gene3D" id="3.30.450.20">
    <property type="entry name" value="PAS domain"/>
    <property type="match status" value="1"/>
</dbReference>
<dbReference type="GO" id="GO:0016020">
    <property type="term" value="C:membrane"/>
    <property type="evidence" value="ECO:0007669"/>
    <property type="project" value="UniProtKB-SubCell"/>
</dbReference>
<dbReference type="STRING" id="177437.HRM2_47310"/>
<dbReference type="InterPro" id="IPR035965">
    <property type="entry name" value="PAS-like_dom_sf"/>
</dbReference>
<keyword evidence="4" id="KW-0597">Phosphoprotein</keyword>
<dbReference type="CDD" id="cd00130">
    <property type="entry name" value="PAS"/>
    <property type="match status" value="1"/>
</dbReference>
<keyword evidence="13" id="KW-1185">Reference proteome</keyword>
<sequence length="806" mass="89221">MHGALKEAYKKFFHVKSIIFLALVAILLLSFLSSLPAIYSAIESYQQARQVQYLNDVGDDLFTAVGNFGFERGRVNVVLNDNGPVEKMEANRRFIQAHRSDGDRALVKALKKLDSMDIPGTTDELFRIKTLEQGIHELREQTGKDLVVPKDQRQAGLAKEWFSAMTAYIETIEALLVTISSDISDADGIISRYSSLKHATLALRNTAGPEISILSATMAANSPMESELSEKIAALHTITLLHFQTLTRLCQPLSSPGISQALAKLKDSYFLNYLPYRNAVLPLAHGGRPYPFSQAEFLDHGVGALKQIAVFMEQIVSETKAYAQTRLTQNKRHILIHCCGAAGSLGMILLIFFYVHFRVIKPILQITSTVHKLANKDLDVAIPLIGKQNEFGEMARALEILKEMAIQLERDIISLRIIDEQLKTSEERFRTVADFSHDWEYWIGPDNQLLYISPSCERITGYTPEDFLKNNNLLAEICTSLDSNEVACHVHGKDIQITPPTSIDFEILGKDGKKHWINHICQPIFKKDGTFLGRRACNRDITDQKKLEEKLINAKKLEATATLMGGIAHDFNNLLASILGNIELAKSNLDVEGKTYSFLQNAYQSTLGARNLTSKFITLSRGGTPIKRPVDIVHFVKKTASSIIAGTGMNLETTLPPCSCKVELDTGQFFQVLDNIITNAREAMPPGGRLKITIDKDAPISPAKDFLPLLPDKQYVKITIEDQGPGIDLTDIDNVFDPYFSTKTRGSGKGMGLGLTVVHSIMEKHGGCTTIKPGKTGGTAVSLYLPALEISLTDRDESNRDITTSA</sequence>
<dbReference type="InterPro" id="IPR003594">
    <property type="entry name" value="HATPase_dom"/>
</dbReference>
<name>C0QHC1_DESAH</name>
<dbReference type="InterPro" id="IPR036097">
    <property type="entry name" value="HisK_dim/P_sf"/>
</dbReference>
<dbReference type="eggNOG" id="COG3850">
    <property type="taxonomic scope" value="Bacteria"/>
</dbReference>
<dbReference type="AlphaFoldDB" id="C0QHC1"/>
<feature type="domain" description="Histidine kinase" evidence="8">
    <location>
        <begin position="566"/>
        <end position="789"/>
    </location>
</feature>
<dbReference type="EC" id="2.7.13.3" evidence="3"/>
<dbReference type="NCBIfam" id="TIGR00229">
    <property type="entry name" value="sensory_box"/>
    <property type="match status" value="1"/>
</dbReference>
<comment type="subcellular location">
    <subcellularLocation>
        <location evidence="2">Membrane</location>
    </subcellularLocation>
</comment>
<organism evidence="12 13">
    <name type="scientific">Desulforapulum autotrophicum (strain ATCC 43914 / DSM 3382 / VKM B-1955 / HRM2)</name>
    <name type="common">Desulfobacterium autotrophicum</name>
    <dbReference type="NCBI Taxonomy" id="177437"/>
    <lineage>
        <taxon>Bacteria</taxon>
        <taxon>Pseudomonadati</taxon>
        <taxon>Thermodesulfobacteriota</taxon>
        <taxon>Desulfobacteria</taxon>
        <taxon>Desulfobacterales</taxon>
        <taxon>Desulfobacteraceae</taxon>
        <taxon>Desulforapulum</taxon>
    </lineage>
</organism>
<dbReference type="Proteomes" id="UP000000442">
    <property type="component" value="Chromosome"/>
</dbReference>
<dbReference type="PROSITE" id="PS50109">
    <property type="entry name" value="HIS_KIN"/>
    <property type="match status" value="1"/>
</dbReference>
<dbReference type="PRINTS" id="PR00344">
    <property type="entry name" value="BCTRLSENSOR"/>
</dbReference>
<dbReference type="eggNOG" id="COG2202">
    <property type="taxonomic scope" value="Bacteria"/>
</dbReference>
<dbReference type="PANTHER" id="PTHR43065:SF42">
    <property type="entry name" value="TWO-COMPONENT SENSOR PPRA"/>
    <property type="match status" value="1"/>
</dbReference>
<dbReference type="InterPro" id="IPR000014">
    <property type="entry name" value="PAS"/>
</dbReference>
<feature type="domain" description="HAMP" evidence="11">
    <location>
        <begin position="357"/>
        <end position="410"/>
    </location>
</feature>
<comment type="catalytic activity">
    <reaction evidence="1">
        <text>ATP + protein L-histidine = ADP + protein N-phospho-L-histidine.</text>
        <dbReference type="EC" id="2.7.13.3"/>
    </reaction>
</comment>
<evidence type="ECO:0000313" key="13">
    <source>
        <dbReference type="Proteomes" id="UP000000442"/>
    </source>
</evidence>
<evidence type="ECO:0000259" key="10">
    <source>
        <dbReference type="PROSITE" id="PS50113"/>
    </source>
</evidence>
<dbReference type="SMART" id="SM00387">
    <property type="entry name" value="HATPase_c"/>
    <property type="match status" value="1"/>
</dbReference>
<accession>C0QHC1</accession>
<dbReference type="Pfam" id="PF02518">
    <property type="entry name" value="HATPase_c"/>
    <property type="match status" value="1"/>
</dbReference>
<keyword evidence="5" id="KW-0808">Transferase</keyword>
<dbReference type="InterPro" id="IPR036890">
    <property type="entry name" value="HATPase_C_sf"/>
</dbReference>
<dbReference type="Gene3D" id="3.30.565.10">
    <property type="entry name" value="Histidine kinase-like ATPase, C-terminal domain"/>
    <property type="match status" value="1"/>
</dbReference>
<dbReference type="Gene3D" id="1.10.287.130">
    <property type="match status" value="1"/>
</dbReference>
<dbReference type="GO" id="GO:0000155">
    <property type="term" value="F:phosphorelay sensor kinase activity"/>
    <property type="evidence" value="ECO:0007669"/>
    <property type="project" value="InterPro"/>
</dbReference>
<dbReference type="InterPro" id="IPR005467">
    <property type="entry name" value="His_kinase_dom"/>
</dbReference>
<feature type="transmembrane region" description="Helical" evidence="7">
    <location>
        <begin position="334"/>
        <end position="357"/>
    </location>
</feature>
<evidence type="ECO:0000256" key="2">
    <source>
        <dbReference type="ARBA" id="ARBA00004370"/>
    </source>
</evidence>
<dbReference type="CDD" id="cd00075">
    <property type="entry name" value="HATPase"/>
    <property type="match status" value="1"/>
</dbReference>
<dbReference type="CDD" id="cd00082">
    <property type="entry name" value="HisKA"/>
    <property type="match status" value="1"/>
</dbReference>
<dbReference type="SUPFAM" id="SSF47384">
    <property type="entry name" value="Homodimeric domain of signal transducing histidine kinase"/>
    <property type="match status" value="1"/>
</dbReference>
<evidence type="ECO:0000259" key="9">
    <source>
        <dbReference type="PROSITE" id="PS50112"/>
    </source>
</evidence>
<dbReference type="eggNOG" id="COG4191">
    <property type="taxonomic scope" value="Bacteria"/>
</dbReference>
<evidence type="ECO:0000256" key="4">
    <source>
        <dbReference type="ARBA" id="ARBA00022553"/>
    </source>
</evidence>
<dbReference type="SMART" id="SM00388">
    <property type="entry name" value="HisKA"/>
    <property type="match status" value="1"/>
</dbReference>
<dbReference type="PROSITE" id="PS50112">
    <property type="entry name" value="PAS"/>
    <property type="match status" value="1"/>
</dbReference>
<dbReference type="InterPro" id="IPR004358">
    <property type="entry name" value="Sig_transdc_His_kin-like_C"/>
</dbReference>
<evidence type="ECO:0000259" key="8">
    <source>
        <dbReference type="PROSITE" id="PS50109"/>
    </source>
</evidence>
<evidence type="ECO:0000256" key="1">
    <source>
        <dbReference type="ARBA" id="ARBA00000085"/>
    </source>
</evidence>
<dbReference type="Pfam" id="PF08447">
    <property type="entry name" value="PAS_3"/>
    <property type="match status" value="1"/>
</dbReference>
<dbReference type="RefSeq" id="WP_015906490.1">
    <property type="nucleotide sequence ID" value="NC_012108.1"/>
</dbReference>
<feature type="domain" description="PAS" evidence="9">
    <location>
        <begin position="425"/>
        <end position="474"/>
    </location>
</feature>
<dbReference type="Gene3D" id="6.10.340.10">
    <property type="match status" value="1"/>
</dbReference>
<feature type="transmembrane region" description="Helical" evidence="7">
    <location>
        <begin position="18"/>
        <end position="42"/>
    </location>
</feature>
<dbReference type="CDD" id="cd06225">
    <property type="entry name" value="HAMP"/>
    <property type="match status" value="1"/>
</dbReference>
<evidence type="ECO:0000256" key="7">
    <source>
        <dbReference type="SAM" id="Phobius"/>
    </source>
</evidence>
<proteinExistence type="predicted"/>
<dbReference type="InterPro" id="IPR003661">
    <property type="entry name" value="HisK_dim/P_dom"/>
</dbReference>
<gene>
    <name evidence="12" type="ordered locus">HRM2_47310</name>
</gene>
<dbReference type="EMBL" id="CP001087">
    <property type="protein sequence ID" value="ACN17780.1"/>
    <property type="molecule type" value="Genomic_DNA"/>
</dbReference>
<evidence type="ECO:0000256" key="3">
    <source>
        <dbReference type="ARBA" id="ARBA00012438"/>
    </source>
</evidence>
<keyword evidence="7" id="KW-1133">Transmembrane helix</keyword>
<dbReference type="SUPFAM" id="SSF55785">
    <property type="entry name" value="PYP-like sensor domain (PAS domain)"/>
    <property type="match status" value="1"/>
</dbReference>
<dbReference type="InterPro" id="IPR000700">
    <property type="entry name" value="PAS-assoc_C"/>
</dbReference>
<dbReference type="InterPro" id="IPR003660">
    <property type="entry name" value="HAMP_dom"/>
</dbReference>
<protein>
    <recommendedName>
        <fullName evidence="3">histidine kinase</fullName>
        <ecNumber evidence="3">2.7.13.3</ecNumber>
    </recommendedName>
</protein>
<dbReference type="OrthoDB" id="9813024at2"/>
<feature type="domain" description="PAC" evidence="10">
    <location>
        <begin position="501"/>
        <end position="553"/>
    </location>
</feature>
<reference evidence="12 13" key="1">
    <citation type="journal article" date="2009" name="Environ. Microbiol.">
        <title>Genome sequence of Desulfobacterium autotrophicum HRM2, a marine sulfate reducer oxidizing organic carbon completely to carbon dioxide.</title>
        <authorList>
            <person name="Strittmatter A.W."/>
            <person name="Liesegang H."/>
            <person name="Rabus R."/>
            <person name="Decker I."/>
            <person name="Amann J."/>
            <person name="Andres S."/>
            <person name="Henne A."/>
            <person name="Fricke W.F."/>
            <person name="Martinez-Arias R."/>
            <person name="Bartels D."/>
            <person name="Goesmann A."/>
            <person name="Krause L."/>
            <person name="Puehler A."/>
            <person name="Klenk H.P."/>
            <person name="Richter M."/>
            <person name="Schuler M."/>
            <person name="Gloeckner F.O."/>
            <person name="Meyerdierks A."/>
            <person name="Gottschalk G."/>
            <person name="Amann R."/>
        </authorList>
    </citation>
    <scope>NUCLEOTIDE SEQUENCE [LARGE SCALE GENOMIC DNA]</scope>
    <source>
        <strain evidence="13">ATCC 43914 / DSM 3382 / HRM2</strain>
    </source>
</reference>
<dbReference type="SUPFAM" id="SSF158472">
    <property type="entry name" value="HAMP domain-like"/>
    <property type="match status" value="1"/>
</dbReference>
<keyword evidence="7" id="KW-0472">Membrane</keyword>
<evidence type="ECO:0000256" key="6">
    <source>
        <dbReference type="ARBA" id="ARBA00022777"/>
    </source>
</evidence>
<dbReference type="InterPro" id="IPR013655">
    <property type="entry name" value="PAS_fold_3"/>
</dbReference>